<keyword evidence="1" id="KW-0547">Nucleotide-binding</keyword>
<dbReference type="EMBL" id="MU839001">
    <property type="protein sequence ID" value="KAK1770223.1"/>
    <property type="molecule type" value="Genomic_DNA"/>
</dbReference>
<keyword evidence="6" id="KW-1185">Reference proteome</keyword>
<proteinExistence type="predicted"/>
<protein>
    <submittedName>
        <fullName evidence="5">Kinase-like domain-containing protein</fullName>
    </submittedName>
</protein>
<sequence>MPGFWDDTASVVSWSSFGDGAAPVSAIDGDGQSTSKGLPVHPPLDDLLIPPDEHIRILLRSLSNSFPASLENNECRWLALQTSASASASDQPQHKVIAVRQSEKDVRFSMRLPLVTNESGITSALWLELYYDPGGDNLILLNRSEFPIVLERTSHISGIPRNQQYQINPWHTKSLELSTWKVSVRNIDTFELRMIEREHVKKVETGPFPPARLWNSKSPSIEGNPVLELGLGETALIPSGGESGSYSLTNHGIQQSNALSSVYKATSSLYSTAHPILVKVQKTRLKTGTGNGPSLDIQQERNVIRQVGMWFRELTSLGALEHTNIISLLGSDSRYLSLYMEHIQAADLSHRGTWRDNQSGSFLGSRTDAVGILRDISSALLYLLGRNLVHNDVKPSNILYSRERGAVLCGFALSDSVSQLTTGGTPYYIPPEFIGRKLRGPAGDMWALGVTLLYLLGKLPLPDTRGKDTNQMRLYWMIADVNKASARSGFNAGSLSALDQMRMWLSEVDKARAKLDKGDILNSVVSDMLNPNPNSRLTVAKLHERLLDIPTGPWVESPSPSGTGEVDPREARPGPPVTHEELSNIVEILSDQIQGVLLQILGSDVLVQLSDALPHLLEELGVHVGSDTQLPAARLRLMCILHEVGK</sequence>
<keyword evidence="2" id="KW-0067">ATP-binding</keyword>
<dbReference type="GO" id="GO:0035556">
    <property type="term" value="P:intracellular signal transduction"/>
    <property type="evidence" value="ECO:0007669"/>
    <property type="project" value="TreeGrafter"/>
</dbReference>
<name>A0AAJ0C749_9PEZI</name>
<dbReference type="PANTHER" id="PTHR24346:SF30">
    <property type="entry name" value="MATERNAL EMBRYONIC LEUCINE ZIPPER KINASE"/>
    <property type="match status" value="1"/>
</dbReference>
<dbReference type="Pfam" id="PF00069">
    <property type="entry name" value="Pkinase"/>
    <property type="match status" value="1"/>
</dbReference>
<dbReference type="SMART" id="SM00220">
    <property type="entry name" value="S_TKc"/>
    <property type="match status" value="1"/>
</dbReference>
<dbReference type="PROSITE" id="PS50011">
    <property type="entry name" value="PROTEIN_KINASE_DOM"/>
    <property type="match status" value="1"/>
</dbReference>
<organism evidence="5 6">
    <name type="scientific">Phialemonium atrogriseum</name>
    <dbReference type="NCBI Taxonomy" id="1093897"/>
    <lineage>
        <taxon>Eukaryota</taxon>
        <taxon>Fungi</taxon>
        <taxon>Dikarya</taxon>
        <taxon>Ascomycota</taxon>
        <taxon>Pezizomycotina</taxon>
        <taxon>Sordariomycetes</taxon>
        <taxon>Sordariomycetidae</taxon>
        <taxon>Cephalothecales</taxon>
        <taxon>Cephalothecaceae</taxon>
        <taxon>Phialemonium</taxon>
    </lineage>
</organism>
<dbReference type="PANTHER" id="PTHR24346">
    <property type="entry name" value="MAP/MICROTUBULE AFFINITY-REGULATING KINASE"/>
    <property type="match status" value="1"/>
</dbReference>
<dbReference type="GO" id="GO:0004674">
    <property type="term" value="F:protein serine/threonine kinase activity"/>
    <property type="evidence" value="ECO:0007669"/>
    <property type="project" value="TreeGrafter"/>
</dbReference>
<dbReference type="SUPFAM" id="SSF56112">
    <property type="entry name" value="Protein kinase-like (PK-like)"/>
    <property type="match status" value="1"/>
</dbReference>
<evidence type="ECO:0000313" key="5">
    <source>
        <dbReference type="EMBL" id="KAK1770223.1"/>
    </source>
</evidence>
<dbReference type="RefSeq" id="XP_060286436.1">
    <property type="nucleotide sequence ID" value="XM_060425425.1"/>
</dbReference>
<reference evidence="5" key="1">
    <citation type="submission" date="2023-06" db="EMBL/GenBank/DDBJ databases">
        <title>Genome-scale phylogeny and comparative genomics of the fungal order Sordariales.</title>
        <authorList>
            <consortium name="Lawrence Berkeley National Laboratory"/>
            <person name="Hensen N."/>
            <person name="Bonometti L."/>
            <person name="Westerberg I."/>
            <person name="Brannstrom I.O."/>
            <person name="Guillou S."/>
            <person name="Cros-Aarteil S."/>
            <person name="Calhoun S."/>
            <person name="Haridas S."/>
            <person name="Kuo A."/>
            <person name="Mondo S."/>
            <person name="Pangilinan J."/>
            <person name="Riley R."/>
            <person name="Labutti K."/>
            <person name="Andreopoulos B."/>
            <person name="Lipzen A."/>
            <person name="Chen C."/>
            <person name="Yanf M."/>
            <person name="Daum C."/>
            <person name="Ng V."/>
            <person name="Clum A."/>
            <person name="Steindorff A."/>
            <person name="Ohm R."/>
            <person name="Martin F."/>
            <person name="Silar P."/>
            <person name="Natvig D."/>
            <person name="Lalanne C."/>
            <person name="Gautier V."/>
            <person name="Ament-Velasquez S.L."/>
            <person name="Kruys A."/>
            <person name="Hutchinson M.I."/>
            <person name="Powell A.J."/>
            <person name="Barry K."/>
            <person name="Miller A.N."/>
            <person name="Grigoriev I.V."/>
            <person name="Debuchy R."/>
            <person name="Gladieux P."/>
            <person name="Thoren M.H."/>
            <person name="Johannesson H."/>
        </authorList>
    </citation>
    <scope>NUCLEOTIDE SEQUENCE</scope>
    <source>
        <strain evidence="5">8032-3</strain>
    </source>
</reference>
<keyword evidence="5" id="KW-0418">Kinase</keyword>
<evidence type="ECO:0000256" key="2">
    <source>
        <dbReference type="ARBA" id="ARBA00022840"/>
    </source>
</evidence>
<evidence type="ECO:0000256" key="3">
    <source>
        <dbReference type="SAM" id="MobiDB-lite"/>
    </source>
</evidence>
<dbReference type="GO" id="GO:0005737">
    <property type="term" value="C:cytoplasm"/>
    <property type="evidence" value="ECO:0007669"/>
    <property type="project" value="TreeGrafter"/>
</dbReference>
<accession>A0AAJ0C749</accession>
<dbReference type="GeneID" id="85308612"/>
<dbReference type="PROSITE" id="PS00108">
    <property type="entry name" value="PROTEIN_KINASE_ST"/>
    <property type="match status" value="1"/>
</dbReference>
<dbReference type="GO" id="GO:0005524">
    <property type="term" value="F:ATP binding"/>
    <property type="evidence" value="ECO:0007669"/>
    <property type="project" value="UniProtKB-KW"/>
</dbReference>
<feature type="region of interest" description="Disordered" evidence="3">
    <location>
        <begin position="552"/>
        <end position="577"/>
    </location>
</feature>
<dbReference type="InterPro" id="IPR011009">
    <property type="entry name" value="Kinase-like_dom_sf"/>
</dbReference>
<dbReference type="Gene3D" id="1.10.510.10">
    <property type="entry name" value="Transferase(Phosphotransferase) domain 1"/>
    <property type="match status" value="1"/>
</dbReference>
<evidence type="ECO:0000256" key="1">
    <source>
        <dbReference type="ARBA" id="ARBA00022741"/>
    </source>
</evidence>
<dbReference type="InterPro" id="IPR008271">
    <property type="entry name" value="Ser/Thr_kinase_AS"/>
</dbReference>
<gene>
    <name evidence="5" type="ORF">QBC33DRAFT_487297</name>
</gene>
<evidence type="ECO:0000313" key="6">
    <source>
        <dbReference type="Proteomes" id="UP001244011"/>
    </source>
</evidence>
<dbReference type="AlphaFoldDB" id="A0AAJ0C749"/>
<dbReference type="Proteomes" id="UP001244011">
    <property type="component" value="Unassembled WGS sequence"/>
</dbReference>
<feature type="domain" description="Protein kinase" evidence="4">
    <location>
        <begin position="248"/>
        <end position="546"/>
    </location>
</feature>
<evidence type="ECO:0000259" key="4">
    <source>
        <dbReference type="PROSITE" id="PS50011"/>
    </source>
</evidence>
<dbReference type="CDD" id="cd00180">
    <property type="entry name" value="PKc"/>
    <property type="match status" value="1"/>
</dbReference>
<comment type="caution">
    <text evidence="5">The sequence shown here is derived from an EMBL/GenBank/DDBJ whole genome shotgun (WGS) entry which is preliminary data.</text>
</comment>
<keyword evidence="5" id="KW-0808">Transferase</keyword>
<dbReference type="InterPro" id="IPR000719">
    <property type="entry name" value="Prot_kinase_dom"/>
</dbReference>
<feature type="compositionally biased region" description="Basic and acidic residues" evidence="3">
    <location>
        <begin position="566"/>
        <end position="577"/>
    </location>
</feature>